<evidence type="ECO:0000313" key="2">
    <source>
        <dbReference type="Proteomes" id="UP000299102"/>
    </source>
</evidence>
<dbReference type="AlphaFoldDB" id="A0A4C1SV86"/>
<sequence length="124" mass="13861">MKSVSGRKLGTYLSPAWFKLELGRIAESELKARLGVKSRKEPEPKVGPGLKWRMGLCSKTSVDTKSKLKCKEQTFAASNHLQHTVHVLWQWEAVRHASTALTARLHTTLHLADTQSRSSNTPIT</sequence>
<gene>
    <name evidence="1" type="ORF">EVAR_101340_1</name>
</gene>
<dbReference type="EMBL" id="BGZK01003880">
    <property type="protein sequence ID" value="GBP05247.1"/>
    <property type="molecule type" value="Genomic_DNA"/>
</dbReference>
<protein>
    <submittedName>
        <fullName evidence="1">Uncharacterized protein</fullName>
    </submittedName>
</protein>
<evidence type="ECO:0000313" key="1">
    <source>
        <dbReference type="EMBL" id="GBP05247.1"/>
    </source>
</evidence>
<dbReference type="OrthoDB" id="6348293at2759"/>
<accession>A0A4C1SV86</accession>
<comment type="caution">
    <text evidence="1">The sequence shown here is derived from an EMBL/GenBank/DDBJ whole genome shotgun (WGS) entry which is preliminary data.</text>
</comment>
<organism evidence="1 2">
    <name type="scientific">Eumeta variegata</name>
    <name type="common">Bagworm moth</name>
    <name type="synonym">Eumeta japonica</name>
    <dbReference type="NCBI Taxonomy" id="151549"/>
    <lineage>
        <taxon>Eukaryota</taxon>
        <taxon>Metazoa</taxon>
        <taxon>Ecdysozoa</taxon>
        <taxon>Arthropoda</taxon>
        <taxon>Hexapoda</taxon>
        <taxon>Insecta</taxon>
        <taxon>Pterygota</taxon>
        <taxon>Neoptera</taxon>
        <taxon>Endopterygota</taxon>
        <taxon>Lepidoptera</taxon>
        <taxon>Glossata</taxon>
        <taxon>Ditrysia</taxon>
        <taxon>Tineoidea</taxon>
        <taxon>Psychidae</taxon>
        <taxon>Oiketicinae</taxon>
        <taxon>Eumeta</taxon>
    </lineage>
</organism>
<dbReference type="Proteomes" id="UP000299102">
    <property type="component" value="Unassembled WGS sequence"/>
</dbReference>
<proteinExistence type="predicted"/>
<name>A0A4C1SV86_EUMVA</name>
<reference evidence="1 2" key="1">
    <citation type="journal article" date="2019" name="Commun. Biol.">
        <title>The bagworm genome reveals a unique fibroin gene that provides high tensile strength.</title>
        <authorList>
            <person name="Kono N."/>
            <person name="Nakamura H."/>
            <person name="Ohtoshi R."/>
            <person name="Tomita M."/>
            <person name="Numata K."/>
            <person name="Arakawa K."/>
        </authorList>
    </citation>
    <scope>NUCLEOTIDE SEQUENCE [LARGE SCALE GENOMIC DNA]</scope>
</reference>
<keyword evidence="2" id="KW-1185">Reference proteome</keyword>